<reference evidence="1 2" key="1">
    <citation type="submission" date="2015-07" db="EMBL/GenBank/DDBJ databases">
        <title>Whole genome sequence of Herpetosiphon geysericola DSM 7119.</title>
        <authorList>
            <person name="Hemp J."/>
            <person name="Ward L.M."/>
            <person name="Pace L.A."/>
            <person name="Fischer W.W."/>
        </authorList>
    </citation>
    <scope>NUCLEOTIDE SEQUENCE [LARGE SCALE GENOMIC DNA]</scope>
    <source>
        <strain evidence="1 2">DSM 7119</strain>
    </source>
</reference>
<name>A0A0P6YK70_9CHLR</name>
<dbReference type="AlphaFoldDB" id="A0A0P6YK70"/>
<evidence type="ECO:0000313" key="1">
    <source>
        <dbReference type="EMBL" id="KPL85579.1"/>
    </source>
</evidence>
<evidence type="ECO:0000313" key="2">
    <source>
        <dbReference type="Proteomes" id="UP000050277"/>
    </source>
</evidence>
<sequence length="74" mass="8761">MNQEVVDRIPFEIQQRIVYDFLLLREDIQPSISVLVSYRKLLQVAPATITPDNCQQFMQSIDQAIEQLEWCYQT</sequence>
<dbReference type="OrthoDB" id="9860242at2"/>
<proteinExistence type="predicted"/>
<protein>
    <submittedName>
        <fullName evidence="1">Uncharacterized protein</fullName>
    </submittedName>
</protein>
<keyword evidence="2" id="KW-1185">Reference proteome</keyword>
<organism evidence="1 2">
    <name type="scientific">Herpetosiphon geysericola</name>
    <dbReference type="NCBI Taxonomy" id="70996"/>
    <lineage>
        <taxon>Bacteria</taxon>
        <taxon>Bacillati</taxon>
        <taxon>Chloroflexota</taxon>
        <taxon>Chloroflexia</taxon>
        <taxon>Herpetosiphonales</taxon>
        <taxon>Herpetosiphonaceae</taxon>
        <taxon>Herpetosiphon</taxon>
    </lineage>
</organism>
<gene>
    <name evidence="1" type="ORF">SE18_18385</name>
</gene>
<dbReference type="EMBL" id="LGKP01000025">
    <property type="protein sequence ID" value="KPL85579.1"/>
    <property type="molecule type" value="Genomic_DNA"/>
</dbReference>
<accession>A0A0P6YK70</accession>
<dbReference type="Proteomes" id="UP000050277">
    <property type="component" value="Unassembled WGS sequence"/>
</dbReference>
<dbReference type="RefSeq" id="WP_054535901.1">
    <property type="nucleotide sequence ID" value="NZ_LGKP01000025.1"/>
</dbReference>
<comment type="caution">
    <text evidence="1">The sequence shown here is derived from an EMBL/GenBank/DDBJ whole genome shotgun (WGS) entry which is preliminary data.</text>
</comment>